<dbReference type="FunFam" id="3.30.497.10:FF:000012">
    <property type="entry name" value="Predicted protein"/>
    <property type="match status" value="1"/>
</dbReference>
<dbReference type="STRING" id="3659.A0A0A0LKY7"/>
<dbReference type="Gene3D" id="3.30.497.10">
    <property type="entry name" value="Antithrombin, subunit I, domain 2"/>
    <property type="match status" value="1"/>
</dbReference>
<evidence type="ECO:0000256" key="2">
    <source>
        <dbReference type="ARBA" id="ARBA00022690"/>
    </source>
</evidence>
<dbReference type="GO" id="GO:0005615">
    <property type="term" value="C:extracellular space"/>
    <property type="evidence" value="ECO:0000318"/>
    <property type="project" value="GO_Central"/>
</dbReference>
<dbReference type="KEGG" id="csv:101202809"/>
<evidence type="ECO:0000313" key="7">
    <source>
        <dbReference type="Proteomes" id="UP000029981"/>
    </source>
</evidence>
<evidence type="ECO:0000313" key="6">
    <source>
        <dbReference type="EMBL" id="KGN62550.1"/>
    </source>
</evidence>
<dbReference type="InterPro" id="IPR023795">
    <property type="entry name" value="Serpin_CS"/>
</dbReference>
<organism evidence="6 7">
    <name type="scientific">Cucumis sativus</name>
    <name type="common">Cucumber</name>
    <dbReference type="NCBI Taxonomy" id="3659"/>
    <lineage>
        <taxon>Eukaryota</taxon>
        <taxon>Viridiplantae</taxon>
        <taxon>Streptophyta</taxon>
        <taxon>Embryophyta</taxon>
        <taxon>Tracheophyta</taxon>
        <taxon>Spermatophyta</taxon>
        <taxon>Magnoliopsida</taxon>
        <taxon>eudicotyledons</taxon>
        <taxon>Gunneridae</taxon>
        <taxon>Pentapetalae</taxon>
        <taxon>rosids</taxon>
        <taxon>fabids</taxon>
        <taxon>Cucurbitales</taxon>
        <taxon>Cucurbitaceae</taxon>
        <taxon>Benincaseae</taxon>
        <taxon>Cucumis</taxon>
    </lineage>
</organism>
<dbReference type="SMART" id="SM00093">
    <property type="entry name" value="SERPIN"/>
    <property type="match status" value="1"/>
</dbReference>
<sequence length="389" mass="42644">MDIMETIRSHGEVAIAITKHLLLNEAKASNVVLSPLSIHVVLSLIASGSKGPPLDQLLSFLKSNSTDNLNSFASQIVATVFADASPSGGPRLSFANGVWVDQSLPLKSSFKQVVDTLYKAKLSQADFKTKAAEVTSEVNSWAEKQTNGLITEVLPPGSVDSLSKLILANALYFKGEWEEKFDASKTKKQDFYLLDGSSVEVPFMTSKNKQRIAAFDGFKVLGLSYKQGSDPRHFSMYIFLPDSRDGLPSLIERLDSQSNFIDRHIPYEKLKVGEFKIPKFKISFGIEVSNVLKGLGLVLPFSEGGLTEMVESQTAQNLHVSKIFHKSFIEVNEEGTEAAAASAAVIKLRGLPSMDIIDFVADRPFLYAIREDKTGSLLFIGQVLNPLVH</sequence>
<reference evidence="6 7" key="3">
    <citation type="journal article" date="2010" name="BMC Genomics">
        <title>Transcriptome sequencing and comparative analysis of cucumber flowers with different sex types.</title>
        <authorList>
            <person name="Guo S."/>
            <person name="Zheng Y."/>
            <person name="Joung J.G."/>
            <person name="Liu S."/>
            <person name="Zhang Z."/>
            <person name="Crasta O.R."/>
            <person name="Sobral B.W."/>
            <person name="Xu Y."/>
            <person name="Huang S."/>
            <person name="Fei Z."/>
        </authorList>
    </citation>
    <scope>NUCLEOTIDE SEQUENCE [LARGE SCALE GENOMIC DNA]</scope>
    <source>
        <strain evidence="7">cv. 9930</strain>
    </source>
</reference>
<reference evidence="6 7" key="1">
    <citation type="journal article" date="2009" name="Nat. Genet.">
        <title>The genome of the cucumber, Cucumis sativus L.</title>
        <authorList>
            <person name="Huang S."/>
            <person name="Li R."/>
            <person name="Zhang Z."/>
            <person name="Li L."/>
            <person name="Gu X."/>
            <person name="Fan W."/>
            <person name="Lucas W.J."/>
            <person name="Wang X."/>
            <person name="Xie B."/>
            <person name="Ni P."/>
            <person name="Ren Y."/>
            <person name="Zhu H."/>
            <person name="Li J."/>
            <person name="Lin K."/>
            <person name="Jin W."/>
            <person name="Fei Z."/>
            <person name="Li G."/>
            <person name="Staub J."/>
            <person name="Kilian A."/>
            <person name="van der Vossen E.A."/>
            <person name="Wu Y."/>
            <person name="Guo J."/>
            <person name="He J."/>
            <person name="Jia Z."/>
            <person name="Ren Y."/>
            <person name="Tian G."/>
            <person name="Lu Y."/>
            <person name="Ruan J."/>
            <person name="Qian W."/>
            <person name="Wang M."/>
            <person name="Huang Q."/>
            <person name="Li B."/>
            <person name="Xuan Z."/>
            <person name="Cao J."/>
            <person name="Asan"/>
            <person name="Wu Z."/>
            <person name="Zhang J."/>
            <person name="Cai Q."/>
            <person name="Bai Y."/>
            <person name="Zhao B."/>
            <person name="Han Y."/>
            <person name="Li Y."/>
            <person name="Li X."/>
            <person name="Wang S."/>
            <person name="Shi Q."/>
            <person name="Liu S."/>
            <person name="Cho W.K."/>
            <person name="Kim J.Y."/>
            <person name="Xu Y."/>
            <person name="Heller-Uszynska K."/>
            <person name="Miao H."/>
            <person name="Cheng Z."/>
            <person name="Zhang S."/>
            <person name="Wu J."/>
            <person name="Yang Y."/>
            <person name="Kang H."/>
            <person name="Li M."/>
            <person name="Liang H."/>
            <person name="Ren X."/>
            <person name="Shi Z."/>
            <person name="Wen M."/>
            <person name="Jian M."/>
            <person name="Yang H."/>
            <person name="Zhang G."/>
            <person name="Yang Z."/>
            <person name="Chen R."/>
            <person name="Liu S."/>
            <person name="Li J."/>
            <person name="Ma L."/>
            <person name="Liu H."/>
            <person name="Zhou Y."/>
            <person name="Zhao J."/>
            <person name="Fang X."/>
            <person name="Li G."/>
            <person name="Fang L."/>
            <person name="Li Y."/>
            <person name="Liu D."/>
            <person name="Zheng H."/>
            <person name="Zhang Y."/>
            <person name="Qin N."/>
            <person name="Li Z."/>
            <person name="Yang G."/>
            <person name="Yang S."/>
            <person name="Bolund L."/>
            <person name="Kristiansen K."/>
            <person name="Zheng H."/>
            <person name="Li S."/>
            <person name="Zhang X."/>
            <person name="Yang H."/>
            <person name="Wang J."/>
            <person name="Sun R."/>
            <person name="Zhang B."/>
            <person name="Jiang S."/>
            <person name="Wang J."/>
            <person name="Du Y."/>
            <person name="Li S."/>
        </authorList>
    </citation>
    <scope>NUCLEOTIDE SEQUENCE [LARGE SCALE GENOMIC DNA]</scope>
    <source>
        <strain evidence="7">cv. 9930</strain>
    </source>
</reference>
<dbReference type="OrthoDB" id="1063785at2759"/>
<dbReference type="OMA" id="IQNGFHV"/>
<proteinExistence type="inferred from homology"/>
<dbReference type="InterPro" id="IPR000215">
    <property type="entry name" value="Serpin_fam"/>
</dbReference>
<evidence type="ECO:0000256" key="4">
    <source>
        <dbReference type="RuleBase" id="RU000411"/>
    </source>
</evidence>
<dbReference type="CDD" id="cd02043">
    <property type="entry name" value="serpinP_plants"/>
    <property type="match status" value="1"/>
</dbReference>
<keyword evidence="7" id="KW-1185">Reference proteome</keyword>
<keyword evidence="2" id="KW-0646">Protease inhibitor</keyword>
<name>A0A0A0LKY7_CUCSA</name>
<dbReference type="AlphaFoldDB" id="A0A0A0LKY7"/>
<dbReference type="PROSITE" id="PS00284">
    <property type="entry name" value="SERPIN"/>
    <property type="match status" value="1"/>
</dbReference>
<dbReference type="InterPro" id="IPR023796">
    <property type="entry name" value="Serpin_dom"/>
</dbReference>
<feature type="domain" description="Serpin" evidence="5">
    <location>
        <begin position="15"/>
        <end position="386"/>
    </location>
</feature>
<dbReference type="SUPFAM" id="SSF56574">
    <property type="entry name" value="Serpins"/>
    <property type="match status" value="1"/>
</dbReference>
<evidence type="ECO:0000256" key="1">
    <source>
        <dbReference type="ARBA" id="ARBA00009500"/>
    </source>
</evidence>
<accession>A0A0A0LKY7</accession>
<evidence type="ECO:0000256" key="3">
    <source>
        <dbReference type="ARBA" id="ARBA00022900"/>
    </source>
</evidence>
<dbReference type="PANTHER" id="PTHR11461:SF211">
    <property type="entry name" value="GH10112P-RELATED"/>
    <property type="match status" value="1"/>
</dbReference>
<dbReference type="eggNOG" id="KOG2392">
    <property type="taxonomic scope" value="Eukaryota"/>
</dbReference>
<keyword evidence="3" id="KW-0722">Serine protease inhibitor</keyword>
<gene>
    <name evidence="6" type="ORF">Csa_2G360670</name>
</gene>
<dbReference type="GO" id="GO:0004867">
    <property type="term" value="F:serine-type endopeptidase inhibitor activity"/>
    <property type="evidence" value="ECO:0007669"/>
    <property type="project" value="UniProtKB-KW"/>
</dbReference>
<dbReference type="Gene3D" id="2.30.39.10">
    <property type="entry name" value="Alpha-1-antitrypsin, domain 1"/>
    <property type="match status" value="1"/>
</dbReference>
<dbReference type="Pfam" id="PF00079">
    <property type="entry name" value="Serpin"/>
    <property type="match status" value="1"/>
</dbReference>
<dbReference type="InterPro" id="IPR042185">
    <property type="entry name" value="Serpin_sf_2"/>
</dbReference>
<dbReference type="MEROPS" id="I04.087"/>
<dbReference type="PANTHER" id="PTHR11461">
    <property type="entry name" value="SERINE PROTEASE INHIBITOR, SERPIN"/>
    <property type="match status" value="1"/>
</dbReference>
<dbReference type="InterPro" id="IPR036186">
    <property type="entry name" value="Serpin_sf"/>
</dbReference>
<evidence type="ECO:0000259" key="5">
    <source>
        <dbReference type="SMART" id="SM00093"/>
    </source>
</evidence>
<dbReference type="EMBL" id="CM002923">
    <property type="protein sequence ID" value="KGN62550.1"/>
    <property type="molecule type" value="Genomic_DNA"/>
</dbReference>
<protein>
    <recommendedName>
        <fullName evidence="5">Serpin domain-containing protein</fullName>
    </recommendedName>
</protein>
<reference evidence="6 7" key="2">
    <citation type="journal article" date="2009" name="PLoS ONE">
        <title>An integrated genetic and cytogenetic map of the cucumber genome.</title>
        <authorList>
            <person name="Ren Y."/>
            <person name="Zhang Z."/>
            <person name="Liu J."/>
            <person name="Staub J.E."/>
            <person name="Han Y."/>
            <person name="Cheng Z."/>
            <person name="Li X."/>
            <person name="Lu J."/>
            <person name="Miao H."/>
            <person name="Kang H."/>
            <person name="Xie B."/>
            <person name="Gu X."/>
            <person name="Wang X."/>
            <person name="Du Y."/>
            <person name="Jin W."/>
            <person name="Huang S."/>
        </authorList>
    </citation>
    <scope>NUCLEOTIDE SEQUENCE [LARGE SCALE GENOMIC DNA]</scope>
    <source>
        <strain evidence="7">cv. 9930</strain>
    </source>
</reference>
<reference evidence="6 7" key="4">
    <citation type="journal article" date="2011" name="BMC Genomics">
        <title>RNA-Seq improves annotation of protein-coding genes in the cucumber genome.</title>
        <authorList>
            <person name="Li Z."/>
            <person name="Zhang Z."/>
            <person name="Yan P."/>
            <person name="Huang S."/>
            <person name="Fei Z."/>
            <person name="Lin K."/>
        </authorList>
    </citation>
    <scope>NUCLEOTIDE SEQUENCE [LARGE SCALE GENOMIC DNA]</scope>
    <source>
        <strain evidence="7">cv. 9930</strain>
    </source>
</reference>
<dbReference type="Proteomes" id="UP000029981">
    <property type="component" value="Chromosome 2"/>
</dbReference>
<comment type="similarity">
    <text evidence="1 4">Belongs to the serpin family.</text>
</comment>
<dbReference type="InterPro" id="IPR042178">
    <property type="entry name" value="Serpin_sf_1"/>
</dbReference>
<dbReference type="Gramene" id="KGN62550">
    <property type="protein sequence ID" value="KGN62550"/>
    <property type="gene ID" value="Csa_2G360670"/>
</dbReference>